<dbReference type="AlphaFoldDB" id="A0A1B9GPJ4"/>
<dbReference type="InterPro" id="IPR029063">
    <property type="entry name" value="SAM-dependent_MTases_sf"/>
</dbReference>
<name>A0A1B9GPJ4_9TREE</name>
<dbReference type="SUPFAM" id="SSF53335">
    <property type="entry name" value="S-adenosyl-L-methionine-dependent methyltransferases"/>
    <property type="match status" value="1"/>
</dbReference>
<evidence type="ECO:0000256" key="3">
    <source>
        <dbReference type="ARBA" id="ARBA00022691"/>
    </source>
</evidence>
<dbReference type="GO" id="GO:0008757">
    <property type="term" value="F:S-adenosylmethionine-dependent methyltransferase activity"/>
    <property type="evidence" value="ECO:0007669"/>
    <property type="project" value="TreeGrafter"/>
</dbReference>
<proteinExistence type="inferred from homology"/>
<dbReference type="PROSITE" id="PS51682">
    <property type="entry name" value="SAM_OMT_I"/>
    <property type="match status" value="1"/>
</dbReference>
<dbReference type="Gene3D" id="3.40.50.150">
    <property type="entry name" value="Vaccinia Virus protein VP39"/>
    <property type="match status" value="1"/>
</dbReference>
<dbReference type="GO" id="GO:0032259">
    <property type="term" value="P:methylation"/>
    <property type="evidence" value="ECO:0007669"/>
    <property type="project" value="UniProtKB-KW"/>
</dbReference>
<reference evidence="7" key="2">
    <citation type="submission" date="2013-12" db="EMBL/GenBank/DDBJ databases">
        <title>Evolution of pathogenesis and genome organization in the Tremellales.</title>
        <authorList>
            <person name="Cuomo C."/>
            <person name="Litvintseva A."/>
            <person name="Heitman J."/>
            <person name="Chen Y."/>
            <person name="Sun S."/>
            <person name="Springer D."/>
            <person name="Dromer F."/>
            <person name="Young S."/>
            <person name="Zeng Q."/>
            <person name="Chapman S."/>
            <person name="Gujja S."/>
            <person name="Saif S."/>
            <person name="Birren B."/>
        </authorList>
    </citation>
    <scope>NUCLEOTIDE SEQUENCE [LARGE SCALE GENOMIC DNA]</scope>
    <source>
        <strain evidence="7">BCC8398</strain>
    </source>
</reference>
<sequence>MSSAPSLRLSPAPQQGTREYADVDRAQLPPDVAGAGASIGAEQADATTSSPTASAVDAYLNSKILHPSFGADESLARGLQRADEEGLPRIAVSPQQGQFLSVLAKSIGAERILEIGTLGGYSTSFLAKALPPHGRIDTLELEPKHAKVAQANFLDSDLYPFPQIIIGPALQSLKKLSQPEEGAYDLVFIDANKDQILEYFLEALRLTRTGGVIVVDNAIRQGKIILENNTNEDINVSGLRKLYDWVEKDQGKTVLMSAIQTVGGKSWE</sequence>
<dbReference type="Pfam" id="PF01596">
    <property type="entry name" value="Methyltransf_3"/>
    <property type="match status" value="1"/>
</dbReference>
<evidence type="ECO:0000313" key="7">
    <source>
        <dbReference type="Proteomes" id="UP000092666"/>
    </source>
</evidence>
<dbReference type="OrthoDB" id="10251242at2759"/>
<dbReference type="STRING" id="1296120.A0A1B9GPJ4"/>
<dbReference type="InterPro" id="IPR002935">
    <property type="entry name" value="SAM_O-MeTrfase"/>
</dbReference>
<dbReference type="InterPro" id="IPR050362">
    <property type="entry name" value="Cation-dep_OMT"/>
</dbReference>
<keyword evidence="2 6" id="KW-0808">Transferase</keyword>
<dbReference type="Proteomes" id="UP000092666">
    <property type="component" value="Unassembled WGS sequence"/>
</dbReference>
<evidence type="ECO:0000313" key="6">
    <source>
        <dbReference type="EMBL" id="OCF32735.1"/>
    </source>
</evidence>
<gene>
    <name evidence="6" type="ORF">I316_05656</name>
</gene>
<dbReference type="PANTHER" id="PTHR10509">
    <property type="entry name" value="O-METHYLTRANSFERASE-RELATED"/>
    <property type="match status" value="1"/>
</dbReference>
<comment type="similarity">
    <text evidence="4">Belongs to the class I-like SAM-binding methyltransferase superfamily. Cation-dependent O-methyltransferase family.</text>
</comment>
<evidence type="ECO:0000256" key="2">
    <source>
        <dbReference type="ARBA" id="ARBA00022679"/>
    </source>
</evidence>
<feature type="region of interest" description="Disordered" evidence="5">
    <location>
        <begin position="1"/>
        <end position="48"/>
    </location>
</feature>
<dbReference type="EMBL" id="KV700129">
    <property type="protein sequence ID" value="OCF32735.1"/>
    <property type="molecule type" value="Genomic_DNA"/>
</dbReference>
<keyword evidence="7" id="KW-1185">Reference proteome</keyword>
<reference evidence="6 7" key="1">
    <citation type="submission" date="2013-07" db="EMBL/GenBank/DDBJ databases">
        <title>The Genome Sequence of Cryptococcus heveanensis BCC8398.</title>
        <authorList>
            <consortium name="The Broad Institute Genome Sequencing Platform"/>
            <person name="Cuomo C."/>
            <person name="Litvintseva A."/>
            <person name="Chen Y."/>
            <person name="Heitman J."/>
            <person name="Sun S."/>
            <person name="Springer D."/>
            <person name="Dromer F."/>
            <person name="Young S.K."/>
            <person name="Zeng Q."/>
            <person name="Gargeya S."/>
            <person name="Fitzgerald M."/>
            <person name="Abouelleil A."/>
            <person name="Alvarado L."/>
            <person name="Berlin A.M."/>
            <person name="Chapman S.B."/>
            <person name="Dewar J."/>
            <person name="Goldberg J."/>
            <person name="Griggs A."/>
            <person name="Gujja S."/>
            <person name="Hansen M."/>
            <person name="Howarth C."/>
            <person name="Imamovic A."/>
            <person name="Larimer J."/>
            <person name="McCowan C."/>
            <person name="Murphy C."/>
            <person name="Pearson M."/>
            <person name="Priest M."/>
            <person name="Roberts A."/>
            <person name="Saif S."/>
            <person name="Shea T."/>
            <person name="Sykes S."/>
            <person name="Wortman J."/>
            <person name="Nusbaum C."/>
            <person name="Birren B."/>
        </authorList>
    </citation>
    <scope>NUCLEOTIDE SEQUENCE [LARGE SCALE GENOMIC DNA]</scope>
    <source>
        <strain evidence="6 7">BCC8398</strain>
    </source>
</reference>
<dbReference type="CDD" id="cd02440">
    <property type="entry name" value="AdoMet_MTases"/>
    <property type="match status" value="1"/>
</dbReference>
<evidence type="ECO:0000256" key="5">
    <source>
        <dbReference type="SAM" id="MobiDB-lite"/>
    </source>
</evidence>
<keyword evidence="3" id="KW-0949">S-adenosyl-L-methionine</keyword>
<organism evidence="6 7">
    <name type="scientific">Kwoniella heveanensis BCC8398</name>
    <dbReference type="NCBI Taxonomy" id="1296120"/>
    <lineage>
        <taxon>Eukaryota</taxon>
        <taxon>Fungi</taxon>
        <taxon>Dikarya</taxon>
        <taxon>Basidiomycota</taxon>
        <taxon>Agaricomycotina</taxon>
        <taxon>Tremellomycetes</taxon>
        <taxon>Tremellales</taxon>
        <taxon>Cryptococcaceae</taxon>
        <taxon>Kwoniella</taxon>
    </lineage>
</organism>
<evidence type="ECO:0000256" key="4">
    <source>
        <dbReference type="ARBA" id="ARBA00023453"/>
    </source>
</evidence>
<protein>
    <submittedName>
        <fullName evidence="6">O-methyltransferase</fullName>
    </submittedName>
</protein>
<dbReference type="PANTHER" id="PTHR10509:SF14">
    <property type="entry name" value="CAFFEOYL-COA O-METHYLTRANSFERASE 3-RELATED"/>
    <property type="match status" value="1"/>
</dbReference>
<accession>A0A1B9GPJ4</accession>
<feature type="compositionally biased region" description="Low complexity" evidence="5">
    <location>
        <begin position="1"/>
        <end position="13"/>
    </location>
</feature>
<keyword evidence="1 6" id="KW-0489">Methyltransferase</keyword>
<dbReference type="GO" id="GO:0008171">
    <property type="term" value="F:O-methyltransferase activity"/>
    <property type="evidence" value="ECO:0007669"/>
    <property type="project" value="InterPro"/>
</dbReference>
<evidence type="ECO:0000256" key="1">
    <source>
        <dbReference type="ARBA" id="ARBA00022603"/>
    </source>
</evidence>